<dbReference type="GO" id="GO:0016787">
    <property type="term" value="F:hydrolase activity"/>
    <property type="evidence" value="ECO:0007669"/>
    <property type="project" value="UniProtKB-KW"/>
</dbReference>
<dbReference type="Proteomes" id="UP001501257">
    <property type="component" value="Unassembled WGS sequence"/>
</dbReference>
<dbReference type="InterPro" id="IPR000073">
    <property type="entry name" value="AB_hydrolase_1"/>
</dbReference>
<dbReference type="PANTHER" id="PTHR46438">
    <property type="entry name" value="ALPHA/BETA-HYDROLASES SUPERFAMILY PROTEIN"/>
    <property type="match status" value="1"/>
</dbReference>
<protein>
    <submittedName>
        <fullName evidence="2">Alpha/beta hydrolase</fullName>
    </submittedName>
</protein>
<dbReference type="PRINTS" id="PR00412">
    <property type="entry name" value="EPOXHYDRLASE"/>
</dbReference>
<comment type="caution">
    <text evidence="2">The sequence shown here is derived from an EMBL/GenBank/DDBJ whole genome shotgun (WGS) entry which is preliminary data.</text>
</comment>
<sequence>MKKASSPKYLHGVNQGRIAYDVQGSGPLLLLVPGMGELRSTYRFLTPALVAAGYTVATTDLRGHGDSDATFTSYGDVDTAEDIGRLLRELGRPAVLIGNSMAAGSAVIVAAEHPKLINGLVLIGPFVRQPATNAVENLLFRILMARPWAAMVWKAYMPTLYAGTKPLDFTEYRQEAIKSMKRPGYQRAFSRTTRTDHVRASECLSAVRSPTLVLMGEKDPDFKDPKDEANWIANTLNGSAVMVADAGHYPHSQQPEHTSAAILNFLSPLNDHA</sequence>
<dbReference type="Gene3D" id="3.40.50.1820">
    <property type="entry name" value="alpha/beta hydrolase"/>
    <property type="match status" value="1"/>
</dbReference>
<gene>
    <name evidence="2" type="ORF">GCM10025778_15660</name>
</gene>
<evidence type="ECO:0000313" key="3">
    <source>
        <dbReference type="Proteomes" id="UP001501257"/>
    </source>
</evidence>
<name>A0ABP9TME1_9MICC</name>
<dbReference type="PRINTS" id="PR00111">
    <property type="entry name" value="ABHYDROLASE"/>
</dbReference>
<dbReference type="Pfam" id="PF12697">
    <property type="entry name" value="Abhydrolase_6"/>
    <property type="match status" value="1"/>
</dbReference>
<dbReference type="SUPFAM" id="SSF53474">
    <property type="entry name" value="alpha/beta-Hydrolases"/>
    <property type="match status" value="1"/>
</dbReference>
<dbReference type="EMBL" id="BAABLK010000026">
    <property type="protein sequence ID" value="GAA5227033.1"/>
    <property type="molecule type" value="Genomic_DNA"/>
</dbReference>
<proteinExistence type="predicted"/>
<organism evidence="2 3">
    <name type="scientific">Paeniglutamicibacter antarcticus</name>
    <dbReference type="NCBI Taxonomy" id="494023"/>
    <lineage>
        <taxon>Bacteria</taxon>
        <taxon>Bacillati</taxon>
        <taxon>Actinomycetota</taxon>
        <taxon>Actinomycetes</taxon>
        <taxon>Micrococcales</taxon>
        <taxon>Micrococcaceae</taxon>
        <taxon>Paeniglutamicibacter</taxon>
    </lineage>
</organism>
<evidence type="ECO:0000313" key="2">
    <source>
        <dbReference type="EMBL" id="GAA5227033.1"/>
    </source>
</evidence>
<accession>A0ABP9TME1</accession>
<reference evidence="3" key="1">
    <citation type="journal article" date="2019" name="Int. J. Syst. Evol. Microbiol.">
        <title>The Global Catalogue of Microorganisms (GCM) 10K type strain sequencing project: providing services to taxonomists for standard genome sequencing and annotation.</title>
        <authorList>
            <consortium name="The Broad Institute Genomics Platform"/>
            <consortium name="The Broad Institute Genome Sequencing Center for Infectious Disease"/>
            <person name="Wu L."/>
            <person name="Ma J."/>
        </authorList>
    </citation>
    <scope>NUCLEOTIDE SEQUENCE [LARGE SCALE GENOMIC DNA]</scope>
    <source>
        <strain evidence="3">JCM 18952</strain>
    </source>
</reference>
<keyword evidence="3" id="KW-1185">Reference proteome</keyword>
<dbReference type="InterPro" id="IPR000639">
    <property type="entry name" value="Epox_hydrolase-like"/>
</dbReference>
<dbReference type="PANTHER" id="PTHR46438:SF11">
    <property type="entry name" value="LIPASE-RELATED"/>
    <property type="match status" value="1"/>
</dbReference>
<evidence type="ECO:0000259" key="1">
    <source>
        <dbReference type="Pfam" id="PF12697"/>
    </source>
</evidence>
<feature type="domain" description="AB hydrolase-1" evidence="1">
    <location>
        <begin position="29"/>
        <end position="256"/>
    </location>
</feature>
<keyword evidence="2" id="KW-0378">Hydrolase</keyword>
<dbReference type="InterPro" id="IPR029058">
    <property type="entry name" value="AB_hydrolase_fold"/>
</dbReference>